<keyword evidence="1" id="KW-0732">Signal</keyword>
<proteinExistence type="predicted"/>
<dbReference type="GeneID" id="84651429"/>
<dbReference type="Proteomes" id="UP000321245">
    <property type="component" value="Unassembled WGS sequence"/>
</dbReference>
<comment type="caution">
    <text evidence="2">The sequence shown here is derived from an EMBL/GenBank/DDBJ whole genome shotgun (WGS) entry which is preliminary data.</text>
</comment>
<reference evidence="2 3" key="1">
    <citation type="submission" date="2019-07" db="EMBL/GenBank/DDBJ databases">
        <title>Whole genome shotgun sequence of Empedobacter brevis NBRC 14943.</title>
        <authorList>
            <person name="Hosoyama A."/>
            <person name="Uohara A."/>
            <person name="Ohji S."/>
            <person name="Ichikawa N."/>
        </authorList>
    </citation>
    <scope>NUCLEOTIDE SEQUENCE [LARGE SCALE GENOMIC DNA]</scope>
    <source>
        <strain evidence="2 3">NBRC 14943</strain>
    </source>
</reference>
<dbReference type="STRING" id="1218108.GCA_000382425_03402"/>
<dbReference type="RefSeq" id="WP_019976868.1">
    <property type="nucleotide sequence ID" value="NZ_BJXC01000019.1"/>
</dbReference>
<dbReference type="AlphaFoldDB" id="A0A511NKL4"/>
<name>A0A511NKL4_9FLAO</name>
<keyword evidence="3" id="KW-1185">Reference proteome</keyword>
<evidence type="ECO:0000313" key="3">
    <source>
        <dbReference type="Proteomes" id="UP000321245"/>
    </source>
</evidence>
<dbReference type="EMBL" id="BJXC01000019">
    <property type="protein sequence ID" value="GEM52781.1"/>
    <property type="molecule type" value="Genomic_DNA"/>
</dbReference>
<sequence>MKKIIAVFLLSSISFAQTSKLYKTVVFPGCEKYQTNEELIGCFNQTTKLLIESYFKSNQNLFEYFQTPDFNEKALFQINTSGEYVFHPNESNSELFSFIVKDVFRVMNVYLKNNNQFIKPAELPDGSSAALNFNLPIVFKSSNKIPVLDKNPIRFTLNSNQKFTVRQTKDFKFMVYNEKDELIETLNSLVELVSNPLIIGENENNLVVDKEVNGKQIKIIIAHLFRNVRSNFLVKVYENNVKIAEYKKMDDFAKSKYAKYIY</sequence>
<evidence type="ECO:0000313" key="2">
    <source>
        <dbReference type="EMBL" id="GEM52781.1"/>
    </source>
</evidence>
<organism evidence="2 3">
    <name type="scientific">Empedobacter brevis NBRC 14943 = ATCC 43319</name>
    <dbReference type="NCBI Taxonomy" id="1218108"/>
    <lineage>
        <taxon>Bacteria</taxon>
        <taxon>Pseudomonadati</taxon>
        <taxon>Bacteroidota</taxon>
        <taxon>Flavobacteriia</taxon>
        <taxon>Flavobacteriales</taxon>
        <taxon>Weeksellaceae</taxon>
        <taxon>Empedobacter</taxon>
    </lineage>
</organism>
<feature type="chain" id="PRO_5022218494" evidence="1">
    <location>
        <begin position="17"/>
        <end position="262"/>
    </location>
</feature>
<protein>
    <submittedName>
        <fullName evidence="2">Uncharacterized protein</fullName>
    </submittedName>
</protein>
<gene>
    <name evidence="2" type="ORF">EB1_25710</name>
</gene>
<feature type="signal peptide" evidence="1">
    <location>
        <begin position="1"/>
        <end position="16"/>
    </location>
</feature>
<dbReference type="OrthoDB" id="1522859at2"/>
<accession>A0A511NKL4</accession>
<evidence type="ECO:0000256" key="1">
    <source>
        <dbReference type="SAM" id="SignalP"/>
    </source>
</evidence>